<dbReference type="EMBL" id="JANIET010000001">
    <property type="protein sequence ID" value="MCQ8229093.1"/>
    <property type="molecule type" value="Genomic_DNA"/>
</dbReference>
<keyword evidence="2" id="KW-1185">Reference proteome</keyword>
<proteinExistence type="predicted"/>
<dbReference type="InterPro" id="IPR003458">
    <property type="entry name" value="Phage_T4_Gp38_tail_assem"/>
</dbReference>
<gene>
    <name evidence="1" type="ORF">NQH49_16640</name>
</gene>
<comment type="caution">
    <text evidence="1">The sequence shown here is derived from an EMBL/GenBank/DDBJ whole genome shotgun (WGS) entry which is preliminary data.</text>
</comment>
<reference evidence="1 2" key="1">
    <citation type="submission" date="2022-07" db="EMBL/GenBank/DDBJ databases">
        <title>Pantoea trifolii sp. nov. isolated from root nodules of Trifolium rubens.</title>
        <authorList>
            <person name="Kalita M."/>
            <person name="Wdowiak-Wrobel S."/>
            <person name="Marek-Kozaczuk M."/>
            <person name="Palusinska-Szysz M."/>
            <person name="Sokolowski W."/>
            <person name="Coutinho T."/>
            <person name="Hlahane L."/>
        </authorList>
    </citation>
    <scope>NUCLEOTIDE SEQUENCE [LARGE SCALE GENOMIC DNA]</scope>
    <source>
        <strain evidence="1 2">MMK2</strain>
    </source>
</reference>
<name>A0ABT1VNI5_9GAMM</name>
<protein>
    <submittedName>
        <fullName evidence="1">Tail fiber assembly protein</fullName>
    </submittedName>
</protein>
<sequence length="142" mass="15447">MNEYVYSASFNMICAVALRNDYELAGTWPDDALEISMPTAIEFMGEAPSGKMMAAGTDGLPQWCDLPPLTPSELAAEAVQRKDNLLGNAQQAIGIWQTKLALGRISDAEKTSLNIWLDYIDALQAVDASAAPDIDWPETPKQ</sequence>
<dbReference type="RefSeq" id="WP_256697490.1">
    <property type="nucleotide sequence ID" value="NZ_JANIES010000001.1"/>
</dbReference>
<dbReference type="Proteomes" id="UP001300015">
    <property type="component" value="Unassembled WGS sequence"/>
</dbReference>
<dbReference type="Pfam" id="PF02413">
    <property type="entry name" value="Caudo_TAP"/>
    <property type="match status" value="1"/>
</dbReference>
<evidence type="ECO:0000313" key="2">
    <source>
        <dbReference type="Proteomes" id="UP001300015"/>
    </source>
</evidence>
<accession>A0ABT1VNI5</accession>
<organism evidence="1 2">
    <name type="scientific">Pantoea trifolii</name>
    <dbReference type="NCBI Taxonomy" id="2968030"/>
    <lineage>
        <taxon>Bacteria</taxon>
        <taxon>Pseudomonadati</taxon>
        <taxon>Pseudomonadota</taxon>
        <taxon>Gammaproteobacteria</taxon>
        <taxon>Enterobacterales</taxon>
        <taxon>Erwiniaceae</taxon>
        <taxon>Pantoea</taxon>
    </lineage>
</organism>
<evidence type="ECO:0000313" key="1">
    <source>
        <dbReference type="EMBL" id="MCQ8229093.1"/>
    </source>
</evidence>